<proteinExistence type="predicted"/>
<dbReference type="STRING" id="416874.SAMN04487958_1076"/>
<dbReference type="Pfam" id="PF04985">
    <property type="entry name" value="Phage_tube"/>
    <property type="match status" value="1"/>
</dbReference>
<name>A0A1H9UIF7_9GAMM</name>
<dbReference type="NCBIfam" id="TIGR01611">
    <property type="entry name" value="tail_tube"/>
    <property type="match status" value="1"/>
</dbReference>
<gene>
    <name evidence="1" type="ORF">SAMN04487958_1076</name>
</gene>
<dbReference type="InterPro" id="IPR006498">
    <property type="entry name" value="Tail_tube"/>
</dbReference>
<sequence>MALPKKLKDLNLFSNGDSWQGIVQSVTLPTLTRKIEEWRGGGMDGPVGIDMGLDGLLTCQWTVGGLVESIFDNFGSARIDADMLRMTGSYERDDVDDASAVEVVMRGRHTEIDMGDAQPGENTEHQVTSTLSYYKLIIDGTTKIEIDLPNGVFKVNGEDRLAGRRQRLGI</sequence>
<reference evidence="2" key="1">
    <citation type="submission" date="2016-10" db="EMBL/GenBank/DDBJ databases">
        <authorList>
            <person name="Varghese N."/>
            <person name="Submissions S."/>
        </authorList>
    </citation>
    <scope>NUCLEOTIDE SEQUENCE [LARGE SCALE GENOMIC DNA]</scope>
    <source>
        <strain evidence="2">CGMCC 1.6495</strain>
    </source>
</reference>
<organism evidence="1 2">
    <name type="scientific">Vreelandella subterranea</name>
    <dbReference type="NCBI Taxonomy" id="416874"/>
    <lineage>
        <taxon>Bacteria</taxon>
        <taxon>Pseudomonadati</taxon>
        <taxon>Pseudomonadota</taxon>
        <taxon>Gammaproteobacteria</taxon>
        <taxon>Oceanospirillales</taxon>
        <taxon>Halomonadaceae</taxon>
        <taxon>Vreelandella</taxon>
    </lineage>
</organism>
<keyword evidence="2" id="KW-1185">Reference proteome</keyword>
<evidence type="ECO:0000313" key="2">
    <source>
        <dbReference type="Proteomes" id="UP000198505"/>
    </source>
</evidence>
<dbReference type="AlphaFoldDB" id="A0A1H9UIF7"/>
<dbReference type="EMBL" id="FOGS01000007">
    <property type="protein sequence ID" value="SES09216.1"/>
    <property type="molecule type" value="Genomic_DNA"/>
</dbReference>
<evidence type="ECO:0000313" key="1">
    <source>
        <dbReference type="EMBL" id="SES09216.1"/>
    </source>
</evidence>
<dbReference type="RefSeq" id="WP_092827831.1">
    <property type="nucleotide sequence ID" value="NZ_FOGS01000007.1"/>
</dbReference>
<evidence type="ECO:0008006" key="3">
    <source>
        <dbReference type="Google" id="ProtNLM"/>
    </source>
</evidence>
<accession>A0A1H9UIF7</accession>
<dbReference type="Proteomes" id="UP000198505">
    <property type="component" value="Unassembled WGS sequence"/>
</dbReference>
<protein>
    <recommendedName>
        <fullName evidence="3">Phage major tail tube protein</fullName>
    </recommendedName>
</protein>